<feature type="domain" description="HAT C-terminal dimerisation" evidence="3">
    <location>
        <begin position="562"/>
        <end position="644"/>
    </location>
</feature>
<evidence type="ECO:0000313" key="5">
    <source>
        <dbReference type="EMBL" id="KAJ0187543.1"/>
    </source>
</evidence>
<keyword evidence="6" id="KW-1185">Reference proteome</keyword>
<dbReference type="SUPFAM" id="SSF53098">
    <property type="entry name" value="Ribonuclease H-like"/>
    <property type="match status" value="1"/>
</dbReference>
<reference evidence="5 6" key="1">
    <citation type="journal article" date="2017" name="Nat. Commun.">
        <title>Genome assembly with in vitro proximity ligation data and whole-genome triplication in lettuce.</title>
        <authorList>
            <person name="Reyes-Chin-Wo S."/>
            <person name="Wang Z."/>
            <person name="Yang X."/>
            <person name="Kozik A."/>
            <person name="Arikit S."/>
            <person name="Song C."/>
            <person name="Xia L."/>
            <person name="Froenicke L."/>
            <person name="Lavelle D.O."/>
            <person name="Truco M.J."/>
            <person name="Xia R."/>
            <person name="Zhu S."/>
            <person name="Xu C."/>
            <person name="Xu H."/>
            <person name="Xu X."/>
            <person name="Cox K."/>
            <person name="Korf I."/>
            <person name="Meyers B.C."/>
            <person name="Michelmore R.W."/>
        </authorList>
    </citation>
    <scope>NUCLEOTIDE SEQUENCE [LARGE SCALE GENOMIC DNA]</scope>
    <source>
        <strain evidence="6">cv. Salinas</strain>
        <tissue evidence="5">Seedlings</tissue>
    </source>
</reference>
<sequence length="672" mass="77091">MEKIDSGSEQPSTPIGSTNVDVEHDNTSPNVPSFEESLQSDAVNPPNNRQKSIAWDQFVKVTVNGKLKAQCKTCNIQKNGTKHLLVHREKYIAKGQTDIRQKLLVSNSKTDLSTYVYNENDSKNALAKMVILHEYPLSIVDHVGFKNFTRTIQPLFKCPCRNTLKSDIKNVYAMEKSKVIQKIENLQGRIAITTDMWTSTNQKKGFMAITGHYIHDWCLQSKILRFVYVPCPHTSEVLIDVLIDALMEWNVDTKLSTITVDNCTTNDALIGKIKEKLQIIKLIHDGTHIHMRCAAHILNLVVKIGLEVIKGSIENVRESVVYWTATPKRVDTFESSCRQLKIPSSKKLGLDCPTRWNSTYLMLKVALMYKEVFGRLKQRDSQYKTLPSSLDWENAQEICGRLELFYNVTAIFSGTKYPTANLYFPKICEIRLELSKWNSCSNIIVQKMATQMIAKFNHYWGSIHKLIGVAAVFDPRYKMEMIEFYFQLLYPKDYVNQVSRIKSFCDDLVKEYEEKSMENSHRSGDYMGSGSTNEMDGDENLSAWDKYVKAKNRVPQLVLKTEFDRYLEEGIELESQDFDILMWWKLRETKYPILQAIARDILAIPVSTVASESAFSTSGRLISPHRSRLKPNTIEALMCAQSWLWEIINKGVQFTSDNHATIFDDYDTDSET</sequence>
<feature type="compositionally biased region" description="Polar residues" evidence="2">
    <location>
        <begin position="7"/>
        <end position="20"/>
    </location>
</feature>
<dbReference type="SUPFAM" id="SSF140996">
    <property type="entry name" value="Hermes dimerisation domain"/>
    <property type="match status" value="1"/>
</dbReference>
<evidence type="ECO:0000259" key="4">
    <source>
        <dbReference type="Pfam" id="PF14372"/>
    </source>
</evidence>
<evidence type="ECO:0000259" key="3">
    <source>
        <dbReference type="Pfam" id="PF05699"/>
    </source>
</evidence>
<dbReference type="InterPro" id="IPR012337">
    <property type="entry name" value="RNaseH-like_sf"/>
</dbReference>
<proteinExistence type="predicted"/>
<dbReference type="InterPro" id="IPR052035">
    <property type="entry name" value="ZnF_BED_domain_contain"/>
</dbReference>
<gene>
    <name evidence="5" type="ORF">LSAT_V11C900481070</name>
</gene>
<organism evidence="5 6">
    <name type="scientific">Lactuca sativa</name>
    <name type="common">Garden lettuce</name>
    <dbReference type="NCBI Taxonomy" id="4236"/>
    <lineage>
        <taxon>Eukaryota</taxon>
        <taxon>Viridiplantae</taxon>
        <taxon>Streptophyta</taxon>
        <taxon>Embryophyta</taxon>
        <taxon>Tracheophyta</taxon>
        <taxon>Spermatophyta</taxon>
        <taxon>Magnoliopsida</taxon>
        <taxon>eudicotyledons</taxon>
        <taxon>Gunneridae</taxon>
        <taxon>Pentapetalae</taxon>
        <taxon>asterids</taxon>
        <taxon>campanulids</taxon>
        <taxon>Asterales</taxon>
        <taxon>Asteraceae</taxon>
        <taxon>Cichorioideae</taxon>
        <taxon>Cichorieae</taxon>
        <taxon>Lactucinae</taxon>
        <taxon>Lactuca</taxon>
    </lineage>
</organism>
<feature type="region of interest" description="Disordered" evidence="2">
    <location>
        <begin position="1"/>
        <end position="49"/>
    </location>
</feature>
<dbReference type="PANTHER" id="PTHR46481:SF11">
    <property type="entry name" value="ZINC FINGER BED DOMAIN-CONTAINING PROTEIN RICESLEEPER 2-LIKE"/>
    <property type="match status" value="1"/>
</dbReference>
<keyword evidence="1" id="KW-0238">DNA-binding</keyword>
<dbReference type="AlphaFoldDB" id="A0A9R1UI08"/>
<accession>A0A9R1UI08</accession>
<evidence type="ECO:0000313" key="6">
    <source>
        <dbReference type="Proteomes" id="UP000235145"/>
    </source>
</evidence>
<dbReference type="PANTHER" id="PTHR46481">
    <property type="entry name" value="ZINC FINGER BED DOMAIN-CONTAINING PROTEIN 4"/>
    <property type="match status" value="1"/>
</dbReference>
<evidence type="ECO:0000256" key="2">
    <source>
        <dbReference type="SAM" id="MobiDB-lite"/>
    </source>
</evidence>
<evidence type="ECO:0000256" key="1">
    <source>
        <dbReference type="ARBA" id="ARBA00023125"/>
    </source>
</evidence>
<evidence type="ECO:0008006" key="7">
    <source>
        <dbReference type="Google" id="ProtNLM"/>
    </source>
</evidence>
<feature type="domain" description="hAT-like transposase RNase-H fold" evidence="4">
    <location>
        <begin position="413"/>
        <end position="512"/>
    </location>
</feature>
<dbReference type="Pfam" id="PF05699">
    <property type="entry name" value="Dimer_Tnp_hAT"/>
    <property type="match status" value="1"/>
</dbReference>
<dbReference type="InterPro" id="IPR008906">
    <property type="entry name" value="HATC_C_dom"/>
</dbReference>
<dbReference type="GO" id="GO:0003677">
    <property type="term" value="F:DNA binding"/>
    <property type="evidence" value="ECO:0007669"/>
    <property type="project" value="UniProtKB-KW"/>
</dbReference>
<protein>
    <recommendedName>
        <fullName evidence="7">BED-type domain-containing protein</fullName>
    </recommendedName>
</protein>
<dbReference type="Proteomes" id="UP000235145">
    <property type="component" value="Unassembled WGS sequence"/>
</dbReference>
<name>A0A9R1UI08_LACSA</name>
<feature type="compositionally biased region" description="Polar residues" evidence="2">
    <location>
        <begin position="27"/>
        <end position="49"/>
    </location>
</feature>
<dbReference type="GO" id="GO:0046983">
    <property type="term" value="F:protein dimerization activity"/>
    <property type="evidence" value="ECO:0007669"/>
    <property type="project" value="InterPro"/>
</dbReference>
<dbReference type="EMBL" id="NBSK02000009">
    <property type="protein sequence ID" value="KAJ0187543.1"/>
    <property type="molecule type" value="Genomic_DNA"/>
</dbReference>
<comment type="caution">
    <text evidence="5">The sequence shown here is derived from an EMBL/GenBank/DDBJ whole genome shotgun (WGS) entry which is preliminary data.</text>
</comment>
<dbReference type="Pfam" id="PF14372">
    <property type="entry name" value="hAT-like_RNase-H"/>
    <property type="match status" value="1"/>
</dbReference>
<dbReference type="InterPro" id="IPR025525">
    <property type="entry name" value="hAT-like_transposase_RNase-H"/>
</dbReference>